<gene>
    <name evidence="1" type="ORF">UAO_00070</name>
</gene>
<evidence type="ECO:0000313" key="1">
    <source>
        <dbReference type="EMBL" id="EOH94680.1"/>
    </source>
</evidence>
<organism evidence="1 2">
    <name type="scientific">Enterococcus villorum ATCC 700913</name>
    <dbReference type="NCBI Taxonomy" id="1158604"/>
    <lineage>
        <taxon>Bacteria</taxon>
        <taxon>Bacillati</taxon>
        <taxon>Bacillota</taxon>
        <taxon>Bacilli</taxon>
        <taxon>Lactobacillales</taxon>
        <taxon>Enterococcaceae</taxon>
        <taxon>Enterococcus</taxon>
    </lineage>
</organism>
<evidence type="ECO:0000313" key="2">
    <source>
        <dbReference type="Proteomes" id="UP000013866"/>
    </source>
</evidence>
<dbReference type="InterPro" id="IPR010712">
    <property type="entry name" value="Arsenical-R_ArsD"/>
</dbReference>
<dbReference type="Gene3D" id="3.40.30.10">
    <property type="entry name" value="Glutaredoxin"/>
    <property type="match status" value="1"/>
</dbReference>
<dbReference type="Proteomes" id="UP000013866">
    <property type="component" value="Unassembled WGS sequence"/>
</dbReference>
<protein>
    <recommendedName>
        <fullName evidence="3">Arsenical resistance operon trans-acting repressor ArsD</fullName>
    </recommendedName>
</protein>
<sequence length="121" mass="12916">MKKLELFEPAMCCSTGVCGPSVDETLLMITSVFEALQGVFQIEATRHNLTSDPDAFVNNETVLKVMQEKGNEILPVTVIDGAIVKMGAYPTIDELSNYTGLVFVNQNSEQTGGCCGGSGCC</sequence>
<evidence type="ECO:0008006" key="3">
    <source>
        <dbReference type="Google" id="ProtNLM"/>
    </source>
</evidence>
<dbReference type="NCBIfam" id="NF033727">
    <property type="entry name" value="chaperon_ArsD"/>
    <property type="match status" value="1"/>
</dbReference>
<dbReference type="RefSeq" id="WP_010750089.1">
    <property type="nucleotide sequence ID" value="NZ_KB946270.1"/>
</dbReference>
<comment type="caution">
    <text evidence="1">The sequence shown here is derived from an EMBL/GenBank/DDBJ whole genome shotgun (WGS) entry which is preliminary data.</text>
</comment>
<reference evidence="1 2" key="1">
    <citation type="submission" date="2013-02" db="EMBL/GenBank/DDBJ databases">
        <title>The Genome Sequence of Enterococcus villorum ATCC_700913.</title>
        <authorList>
            <consortium name="The Broad Institute Genome Sequencing Platform"/>
            <consortium name="The Broad Institute Genome Sequencing Center for Infectious Disease"/>
            <person name="Earl A.M."/>
            <person name="Gilmore M.S."/>
            <person name="Lebreton F."/>
            <person name="Walker B."/>
            <person name="Young S.K."/>
            <person name="Zeng Q."/>
            <person name="Gargeya S."/>
            <person name="Fitzgerald M."/>
            <person name="Haas B."/>
            <person name="Abouelleil A."/>
            <person name="Alvarado L."/>
            <person name="Arachchi H.M."/>
            <person name="Berlin A.M."/>
            <person name="Chapman S.B."/>
            <person name="Dewar J."/>
            <person name="Goldberg J."/>
            <person name="Griggs A."/>
            <person name="Gujja S."/>
            <person name="Hansen M."/>
            <person name="Howarth C."/>
            <person name="Imamovic A."/>
            <person name="Larimer J."/>
            <person name="McCowan C."/>
            <person name="Murphy C."/>
            <person name="Neiman D."/>
            <person name="Pearson M."/>
            <person name="Priest M."/>
            <person name="Roberts A."/>
            <person name="Saif S."/>
            <person name="Shea T."/>
            <person name="Sisk P."/>
            <person name="Sykes S."/>
            <person name="Wortman J."/>
            <person name="Nusbaum C."/>
            <person name="Birren B."/>
        </authorList>
    </citation>
    <scope>NUCLEOTIDE SEQUENCE [LARGE SCALE GENOMIC DNA]</scope>
    <source>
        <strain evidence="1 2">ATCC 700913</strain>
    </source>
</reference>
<dbReference type="EMBL" id="AJAN01000001">
    <property type="protein sequence ID" value="EOH94680.1"/>
    <property type="molecule type" value="Genomic_DNA"/>
</dbReference>
<accession>A0ABP2UUS9</accession>
<dbReference type="GeneID" id="86909628"/>
<proteinExistence type="predicted"/>
<dbReference type="Pfam" id="PF06953">
    <property type="entry name" value="ArsD"/>
    <property type="match status" value="1"/>
</dbReference>
<name>A0ABP2UUS9_9ENTE</name>
<keyword evidence="2" id="KW-1185">Reference proteome</keyword>